<name>A0A9P0KWC9_ACAOB</name>
<dbReference type="AlphaFoldDB" id="A0A9P0KWC9"/>
<evidence type="ECO:0000313" key="2">
    <source>
        <dbReference type="Proteomes" id="UP001152888"/>
    </source>
</evidence>
<gene>
    <name evidence="1" type="ORF">ACAOBT_LOCUS15771</name>
</gene>
<accession>A0A9P0KWC9</accession>
<protein>
    <submittedName>
        <fullName evidence="1">Uncharacterized protein</fullName>
    </submittedName>
</protein>
<proteinExistence type="predicted"/>
<keyword evidence="2" id="KW-1185">Reference proteome</keyword>
<reference evidence="1" key="1">
    <citation type="submission" date="2022-03" db="EMBL/GenBank/DDBJ databases">
        <authorList>
            <person name="Sayadi A."/>
        </authorList>
    </citation>
    <scope>NUCLEOTIDE SEQUENCE</scope>
</reference>
<comment type="caution">
    <text evidence="1">The sequence shown here is derived from an EMBL/GenBank/DDBJ whole genome shotgun (WGS) entry which is preliminary data.</text>
</comment>
<dbReference type="EMBL" id="CAKOFQ010006946">
    <property type="protein sequence ID" value="CAH1983826.1"/>
    <property type="molecule type" value="Genomic_DNA"/>
</dbReference>
<sequence length="69" mass="8112">MMAVYATLLLQTSWKGSETSQDPTSTSLHQRWNFHQDGKGCMRLFRRNLSRMFLSLQQMQITKVWTCLS</sequence>
<evidence type="ECO:0000313" key="1">
    <source>
        <dbReference type="EMBL" id="CAH1983826.1"/>
    </source>
</evidence>
<dbReference type="Proteomes" id="UP001152888">
    <property type="component" value="Unassembled WGS sequence"/>
</dbReference>
<organism evidence="1 2">
    <name type="scientific">Acanthoscelides obtectus</name>
    <name type="common">Bean weevil</name>
    <name type="synonym">Bruchus obtectus</name>
    <dbReference type="NCBI Taxonomy" id="200917"/>
    <lineage>
        <taxon>Eukaryota</taxon>
        <taxon>Metazoa</taxon>
        <taxon>Ecdysozoa</taxon>
        <taxon>Arthropoda</taxon>
        <taxon>Hexapoda</taxon>
        <taxon>Insecta</taxon>
        <taxon>Pterygota</taxon>
        <taxon>Neoptera</taxon>
        <taxon>Endopterygota</taxon>
        <taxon>Coleoptera</taxon>
        <taxon>Polyphaga</taxon>
        <taxon>Cucujiformia</taxon>
        <taxon>Chrysomeloidea</taxon>
        <taxon>Chrysomelidae</taxon>
        <taxon>Bruchinae</taxon>
        <taxon>Bruchini</taxon>
        <taxon>Acanthoscelides</taxon>
    </lineage>
</organism>